<organism evidence="2 3">
    <name type="scientific">Fusibacter bizertensis</name>
    <dbReference type="NCBI Taxonomy" id="1488331"/>
    <lineage>
        <taxon>Bacteria</taxon>
        <taxon>Bacillati</taxon>
        <taxon>Bacillota</taxon>
        <taxon>Clostridia</taxon>
        <taxon>Eubacteriales</taxon>
        <taxon>Eubacteriales Family XII. Incertae Sedis</taxon>
        <taxon>Fusibacter</taxon>
    </lineage>
</organism>
<dbReference type="EC" id="2.1.1.223" evidence="2"/>
<dbReference type="EMBL" id="JARYZI010000006">
    <property type="protein sequence ID" value="MDH8678466.1"/>
    <property type="molecule type" value="Genomic_DNA"/>
</dbReference>
<dbReference type="PANTHER" id="PTHR47739:SF1">
    <property type="entry name" value="TRNA1(VAL) (ADENINE(37)-N6)-METHYLTRANSFERASE"/>
    <property type="match status" value="1"/>
</dbReference>
<dbReference type="RefSeq" id="WP_281094315.1">
    <property type="nucleotide sequence ID" value="NZ_JARYZI010000006.1"/>
</dbReference>
<dbReference type="InterPro" id="IPR002052">
    <property type="entry name" value="DNA_methylase_N6_adenine_CS"/>
</dbReference>
<dbReference type="PROSITE" id="PS00092">
    <property type="entry name" value="N6_MTASE"/>
    <property type="match status" value="1"/>
</dbReference>
<feature type="domain" description="Methyltransferase small" evidence="1">
    <location>
        <begin position="38"/>
        <end position="134"/>
    </location>
</feature>
<dbReference type="Proteomes" id="UP001158045">
    <property type="component" value="Unassembled WGS sequence"/>
</dbReference>
<keyword evidence="2" id="KW-0489">Methyltransferase</keyword>
<dbReference type="GO" id="GO:0008168">
    <property type="term" value="F:methyltransferase activity"/>
    <property type="evidence" value="ECO:0007669"/>
    <property type="project" value="UniProtKB-KW"/>
</dbReference>
<accession>A0ABT6NDI7</accession>
<dbReference type="Gene3D" id="3.40.50.150">
    <property type="entry name" value="Vaccinia Virus protein VP39"/>
    <property type="match status" value="1"/>
</dbReference>
<keyword evidence="2" id="KW-0808">Transferase</keyword>
<dbReference type="InterPro" id="IPR029063">
    <property type="entry name" value="SAM-dependent_MTases_sf"/>
</dbReference>
<protein>
    <submittedName>
        <fullName evidence="2">tRNA1(Val) (Adenine(37)-N6)-methyltransferase</fullName>
        <ecNumber evidence="2">2.1.1.223</ecNumber>
    </submittedName>
</protein>
<evidence type="ECO:0000259" key="1">
    <source>
        <dbReference type="Pfam" id="PF05175"/>
    </source>
</evidence>
<dbReference type="SUPFAM" id="SSF53335">
    <property type="entry name" value="S-adenosyl-L-methionine-dependent methyltransferases"/>
    <property type="match status" value="1"/>
</dbReference>
<gene>
    <name evidence="2" type="ORF">QE109_09935</name>
</gene>
<dbReference type="Pfam" id="PF05175">
    <property type="entry name" value="MTS"/>
    <property type="match status" value="1"/>
</dbReference>
<name>A0ABT6NDI7_9FIRM</name>
<keyword evidence="3" id="KW-1185">Reference proteome</keyword>
<reference evidence="2 3" key="1">
    <citation type="submission" date="2023-04" db="EMBL/GenBank/DDBJ databases">
        <title>Fusibacter bizertensis strain WBS, isolated from littoral bottom sediments of the Arctic seas - biochemical and genomic analysis.</title>
        <authorList>
            <person name="Brioukhanov A.L."/>
        </authorList>
    </citation>
    <scope>NUCLEOTIDE SEQUENCE [LARGE SCALE GENOMIC DNA]</scope>
    <source>
        <strain evidence="2 3">WBS</strain>
    </source>
</reference>
<dbReference type="InterPro" id="IPR050210">
    <property type="entry name" value="tRNA_Adenine-N(6)_MTase"/>
</dbReference>
<comment type="caution">
    <text evidence="2">The sequence shown here is derived from an EMBL/GenBank/DDBJ whole genome shotgun (WGS) entry which is preliminary data.</text>
</comment>
<sequence length="261" mass="29945">MENLSEFIYEYERIDDLQLNGLRIIQNPKGFCFGIDAVLLSNFVKIKPKEVAVEFGTGTGIVPILLAGKTKFQKIHAFEVQAEVAHMATRSVKLNELEEKIEIIHDNLINVFDHIAPSSVDVVFTNPPYMSGNGGIKNDDVLKTISRHEIMCSLEDIIKNASKLLKFRGRFYMIHRPNRMVDILTLCRQYKLEPKEIRLIQPYSDKKPNIFLVMCSKGGQSDLKFMDPLIVYNKDGSYTNEIYEIYQNEKITVFSEDSKTL</sequence>
<dbReference type="GO" id="GO:0032259">
    <property type="term" value="P:methylation"/>
    <property type="evidence" value="ECO:0007669"/>
    <property type="project" value="UniProtKB-KW"/>
</dbReference>
<dbReference type="PANTHER" id="PTHR47739">
    <property type="entry name" value="TRNA1(VAL) (ADENINE(37)-N6)-METHYLTRANSFERASE"/>
    <property type="match status" value="1"/>
</dbReference>
<proteinExistence type="predicted"/>
<evidence type="ECO:0000313" key="3">
    <source>
        <dbReference type="Proteomes" id="UP001158045"/>
    </source>
</evidence>
<dbReference type="InterPro" id="IPR007848">
    <property type="entry name" value="Small_mtfrase_dom"/>
</dbReference>
<dbReference type="CDD" id="cd02440">
    <property type="entry name" value="AdoMet_MTases"/>
    <property type="match status" value="1"/>
</dbReference>
<evidence type="ECO:0000313" key="2">
    <source>
        <dbReference type="EMBL" id="MDH8678466.1"/>
    </source>
</evidence>